<accession>A0A8B8MKZ8</accession>
<comment type="similarity">
    <text evidence="1">Belongs to the 'GDSL' lipolytic enzyme family.</text>
</comment>
<reference evidence="7" key="2">
    <citation type="submission" date="2025-08" db="UniProtKB">
        <authorList>
            <consortium name="RefSeq"/>
        </authorList>
    </citation>
    <scope>IDENTIFICATION</scope>
    <source>
        <tissue evidence="7">Young leaves</tissue>
    </source>
</reference>
<proteinExistence type="inferred from homology"/>
<dbReference type="AlphaFoldDB" id="A0A8B8MKZ8"/>
<keyword evidence="4" id="KW-0325">Glycoprotein</keyword>
<dbReference type="PANTHER" id="PTHR22835">
    <property type="entry name" value="ZINC FINGER FYVE DOMAIN CONTAINING PROTEIN"/>
    <property type="match status" value="1"/>
</dbReference>
<feature type="chain" id="PRO_5034130004" evidence="5">
    <location>
        <begin position="26"/>
        <end position="382"/>
    </location>
</feature>
<reference evidence="6" key="1">
    <citation type="journal article" date="2019" name="Toxins">
        <title>Detection of Abrin-Like and Prepropulchellin-Like Toxin Genes and Transcripts Using Whole Genome Sequencing and Full-Length Transcript Sequencing of Abrus precatorius.</title>
        <authorList>
            <person name="Hovde B.T."/>
            <person name="Daligault H.E."/>
            <person name="Hanschen E.R."/>
            <person name="Kunde Y.A."/>
            <person name="Johnson M.B."/>
            <person name="Starkenburg S.R."/>
            <person name="Johnson S.L."/>
        </authorList>
    </citation>
    <scope>NUCLEOTIDE SEQUENCE [LARGE SCALE GENOMIC DNA]</scope>
</reference>
<keyword evidence="6" id="KW-1185">Reference proteome</keyword>
<dbReference type="OrthoDB" id="1600564at2759"/>
<keyword evidence="2 5" id="KW-0732">Signal</keyword>
<evidence type="ECO:0000256" key="1">
    <source>
        <dbReference type="ARBA" id="ARBA00008668"/>
    </source>
</evidence>
<dbReference type="GeneID" id="113873794"/>
<keyword evidence="3" id="KW-0378">Hydrolase</keyword>
<dbReference type="Pfam" id="PF00657">
    <property type="entry name" value="Lipase_GDSL"/>
    <property type="match status" value="1"/>
</dbReference>
<feature type="signal peptide" evidence="5">
    <location>
        <begin position="1"/>
        <end position="25"/>
    </location>
</feature>
<dbReference type="InterPro" id="IPR035669">
    <property type="entry name" value="SGNH_plant_lipase-like"/>
</dbReference>
<dbReference type="InterPro" id="IPR001087">
    <property type="entry name" value="GDSL"/>
</dbReference>
<dbReference type="CDD" id="cd01837">
    <property type="entry name" value="SGNH_plant_lipase_like"/>
    <property type="match status" value="1"/>
</dbReference>
<evidence type="ECO:0000313" key="7">
    <source>
        <dbReference type="RefSeq" id="XP_027367914.1"/>
    </source>
</evidence>
<evidence type="ECO:0000256" key="5">
    <source>
        <dbReference type="SAM" id="SignalP"/>
    </source>
</evidence>
<evidence type="ECO:0000256" key="3">
    <source>
        <dbReference type="ARBA" id="ARBA00022801"/>
    </source>
</evidence>
<dbReference type="Gene3D" id="3.40.50.1110">
    <property type="entry name" value="SGNH hydrolase"/>
    <property type="match status" value="1"/>
</dbReference>
<dbReference type="GO" id="GO:0016788">
    <property type="term" value="F:hydrolase activity, acting on ester bonds"/>
    <property type="evidence" value="ECO:0007669"/>
    <property type="project" value="InterPro"/>
</dbReference>
<name>A0A8B8MKZ8_ABRPR</name>
<protein>
    <submittedName>
        <fullName evidence="7">GDSL esterase/lipase At1g28590-like</fullName>
    </submittedName>
</protein>
<dbReference type="PANTHER" id="PTHR22835:SF670">
    <property type="entry name" value="GDSL-LIKE LIPASE_ACYLHYDROLASE"/>
    <property type="match status" value="1"/>
</dbReference>
<gene>
    <name evidence="7" type="primary">LOC113873794</name>
</gene>
<evidence type="ECO:0000256" key="4">
    <source>
        <dbReference type="ARBA" id="ARBA00023180"/>
    </source>
</evidence>
<dbReference type="RefSeq" id="XP_027367914.1">
    <property type="nucleotide sequence ID" value="XM_027512113.1"/>
</dbReference>
<evidence type="ECO:0000313" key="6">
    <source>
        <dbReference type="Proteomes" id="UP000694853"/>
    </source>
</evidence>
<dbReference type="Proteomes" id="UP000694853">
    <property type="component" value="Unplaced"/>
</dbReference>
<evidence type="ECO:0000256" key="2">
    <source>
        <dbReference type="ARBA" id="ARBA00022729"/>
    </source>
</evidence>
<sequence>MGSASQQPWVAIAVFVIATAPLSTSCPYASIFSFGDSLADTGNLYFSSLAPCHHCFSPPYGETFFHHPSGRCSDGRLIIDFIAESLGLPLVKPYFGIKKFGGMGDWNVSGGANFAVVGATALDSEFFEERGIGISTNYSLNVQLNWFKELLPALCNSSADCHKVLENSLFLAGEIGGNDFNYPLFGRKSIVEVKTFVPYVINAIASAVHELIDLGARTLMVPGNLPLGCSAVYLTLYETVDKNQYDQYGCLKWLSEFAEYYNQKLQSAIDRLRELHPHANIIYADYYNAALPLYQYPTYFGFTGLKSCCEMGGTYDFNASASCGSPSVVACDDPSQYIGWDGVHLTEAAYRFIAEGLINGPYSLPQFSTLCFTNINNEYFNS</sequence>
<dbReference type="SUPFAM" id="SSF52266">
    <property type="entry name" value="SGNH hydrolase"/>
    <property type="match status" value="1"/>
</dbReference>
<dbReference type="InterPro" id="IPR036514">
    <property type="entry name" value="SGNH_hydro_sf"/>
</dbReference>
<dbReference type="KEGG" id="aprc:113873794"/>
<organism evidence="6 7">
    <name type="scientific">Abrus precatorius</name>
    <name type="common">Indian licorice</name>
    <name type="synonym">Glycine abrus</name>
    <dbReference type="NCBI Taxonomy" id="3816"/>
    <lineage>
        <taxon>Eukaryota</taxon>
        <taxon>Viridiplantae</taxon>
        <taxon>Streptophyta</taxon>
        <taxon>Embryophyta</taxon>
        <taxon>Tracheophyta</taxon>
        <taxon>Spermatophyta</taxon>
        <taxon>Magnoliopsida</taxon>
        <taxon>eudicotyledons</taxon>
        <taxon>Gunneridae</taxon>
        <taxon>Pentapetalae</taxon>
        <taxon>rosids</taxon>
        <taxon>fabids</taxon>
        <taxon>Fabales</taxon>
        <taxon>Fabaceae</taxon>
        <taxon>Papilionoideae</taxon>
        <taxon>50 kb inversion clade</taxon>
        <taxon>NPAAA clade</taxon>
        <taxon>indigoferoid/millettioid clade</taxon>
        <taxon>Abreae</taxon>
        <taxon>Abrus</taxon>
    </lineage>
</organism>